<proteinExistence type="predicted"/>
<comment type="caution">
    <text evidence="2">The sequence shown here is derived from an EMBL/GenBank/DDBJ whole genome shotgun (WGS) entry which is preliminary data.</text>
</comment>
<dbReference type="HOGENOM" id="CLU_1421734_0_0_1"/>
<evidence type="ECO:0000313" key="2">
    <source>
        <dbReference type="EMBL" id="EXU95362.1"/>
    </source>
</evidence>
<accession>A0A014QRI1</accession>
<sequence length="191" mass="21154">MAAQDGRPIIKRGCLRSKQQRGARSVTGCGASGLGDMKDTTEVGNPQLYDPHKISIPSAQPLEFRLAREAQQSVKCGTRHKRVLHGFKRHPDQPYVRMTAATRPVGKALTPLTDRTRITRTKMSPTTTLSVYTSLDAEKAAQSGAFLTAWPADETVISLPSLKDLSLETGYRKPSMEVHLRIRRSKAFRNL</sequence>
<dbReference type="OrthoDB" id="4775588at2759"/>
<evidence type="ECO:0000313" key="3">
    <source>
        <dbReference type="Proteomes" id="UP000030151"/>
    </source>
</evidence>
<organism evidence="2 3">
    <name type="scientific">Metarhizium robertsii</name>
    <dbReference type="NCBI Taxonomy" id="568076"/>
    <lineage>
        <taxon>Eukaryota</taxon>
        <taxon>Fungi</taxon>
        <taxon>Dikarya</taxon>
        <taxon>Ascomycota</taxon>
        <taxon>Pezizomycotina</taxon>
        <taxon>Sordariomycetes</taxon>
        <taxon>Hypocreomycetidae</taxon>
        <taxon>Hypocreales</taxon>
        <taxon>Clavicipitaceae</taxon>
        <taxon>Metarhizium</taxon>
    </lineage>
</organism>
<evidence type="ECO:0000256" key="1">
    <source>
        <dbReference type="SAM" id="MobiDB-lite"/>
    </source>
</evidence>
<dbReference type="Proteomes" id="UP000030151">
    <property type="component" value="Unassembled WGS sequence"/>
</dbReference>
<protein>
    <submittedName>
        <fullName evidence="2">Uncharacterized protein</fullName>
    </submittedName>
</protein>
<feature type="region of interest" description="Disordered" evidence="1">
    <location>
        <begin position="1"/>
        <end position="33"/>
    </location>
</feature>
<dbReference type="AlphaFoldDB" id="A0A014QRI1"/>
<gene>
    <name evidence="2" type="ORF">X797_011550</name>
</gene>
<name>A0A014QRI1_9HYPO</name>
<feature type="compositionally biased region" description="Basic residues" evidence="1">
    <location>
        <begin position="9"/>
        <end position="21"/>
    </location>
</feature>
<dbReference type="EMBL" id="JELW01000084">
    <property type="protein sequence ID" value="EXU95362.1"/>
    <property type="molecule type" value="Genomic_DNA"/>
</dbReference>
<reference evidence="2 3" key="1">
    <citation type="submission" date="2014-02" db="EMBL/GenBank/DDBJ databases">
        <title>The genome sequence of the entomopathogenic fungus Metarhizium robertsii ARSEF 2575.</title>
        <authorList>
            <person name="Giuliano Garisto Donzelli B."/>
            <person name="Roe B.A."/>
            <person name="Macmil S.L."/>
            <person name="Krasnoff S.B."/>
            <person name="Gibson D.M."/>
        </authorList>
    </citation>
    <scope>NUCLEOTIDE SEQUENCE [LARGE SCALE GENOMIC DNA]</scope>
    <source>
        <strain evidence="2 3">ARSEF 2575</strain>
    </source>
</reference>